<dbReference type="Proteomes" id="UP000295207">
    <property type="component" value="Segment"/>
</dbReference>
<feature type="coiled-coil region" evidence="1">
    <location>
        <begin position="78"/>
        <end position="105"/>
    </location>
</feature>
<gene>
    <name evidence="2" type="primary">61</name>
    <name evidence="2" type="ORF">SEA_NIKLAS_61</name>
</gene>
<organism evidence="2 3">
    <name type="scientific">Mycobacterium Phage Niklas</name>
    <dbReference type="NCBI Taxonomy" id="2517936"/>
    <lineage>
        <taxon>Viruses</taxon>
        <taxon>Duplodnaviria</taxon>
        <taxon>Heunggongvirae</taxon>
        <taxon>Uroviricota</taxon>
        <taxon>Caudoviricetes</taxon>
        <taxon>Weiservirinae</taxon>
        <taxon>Anayavirus</taxon>
        <taxon>Anayavirus niklas</taxon>
    </lineage>
</organism>
<dbReference type="RefSeq" id="YP_009953751.1">
    <property type="nucleotide sequence ID" value="NC_051625.1"/>
</dbReference>
<keyword evidence="3" id="KW-1185">Reference proteome</keyword>
<sequence>MSSNNFAHVGRVVIPSDHPLSPSLRGMVNKAAVIVGVRADLGQVVVAVDGERGAPMPTMPPAQAAQLGAMITQAAAAADELHAAYKAYQAALDDAERKLAEAMKGGSTDEQ</sequence>
<dbReference type="GeneID" id="60325230"/>
<protein>
    <submittedName>
        <fullName evidence="2">Uncharacterized protein</fullName>
    </submittedName>
</protein>
<evidence type="ECO:0000313" key="3">
    <source>
        <dbReference type="Proteomes" id="UP000295207"/>
    </source>
</evidence>
<dbReference type="EMBL" id="MK494119">
    <property type="protein sequence ID" value="QBP31643.1"/>
    <property type="molecule type" value="Genomic_DNA"/>
</dbReference>
<evidence type="ECO:0000313" key="2">
    <source>
        <dbReference type="EMBL" id="QBP31643.1"/>
    </source>
</evidence>
<evidence type="ECO:0000256" key="1">
    <source>
        <dbReference type="SAM" id="Coils"/>
    </source>
</evidence>
<reference evidence="2 3" key="1">
    <citation type="submission" date="2019-02" db="EMBL/GenBank/DDBJ databases">
        <authorList>
            <person name="Johnson N."/>
            <person name="McClure M.G."/>
            <person name="Christensen M."/>
            <person name="Johnson M."/>
            <person name="Gaffney B.L."/>
            <person name="Staples A.K."/>
            <person name="King R.A."/>
            <person name="Rinehart C.A."/>
            <person name="Rowland N.S."/>
            <person name="Garlena R.A."/>
            <person name="Russell D.A."/>
            <person name="Pope W.H."/>
            <person name="Jacobs-Sera D."/>
            <person name="Hendrix R.W."/>
            <person name="Hatfull G.F."/>
        </authorList>
    </citation>
    <scope>NUCLEOTIDE SEQUENCE [LARGE SCALE GENOMIC DNA]</scope>
</reference>
<keyword evidence="1" id="KW-0175">Coiled coil</keyword>
<dbReference type="KEGG" id="vg:60325230"/>
<accession>A0A482JDB7</accession>
<name>A0A482JDB7_9CAUD</name>
<proteinExistence type="predicted"/>